<organism evidence="1 2">
    <name type="scientific">Basidiobolus meristosporus CBS 931.73</name>
    <dbReference type="NCBI Taxonomy" id="1314790"/>
    <lineage>
        <taxon>Eukaryota</taxon>
        <taxon>Fungi</taxon>
        <taxon>Fungi incertae sedis</taxon>
        <taxon>Zoopagomycota</taxon>
        <taxon>Entomophthoromycotina</taxon>
        <taxon>Basidiobolomycetes</taxon>
        <taxon>Basidiobolales</taxon>
        <taxon>Basidiobolaceae</taxon>
        <taxon>Basidiobolus</taxon>
    </lineage>
</organism>
<proteinExistence type="predicted"/>
<comment type="caution">
    <text evidence="1">The sequence shown here is derived from an EMBL/GenBank/DDBJ whole genome shotgun (WGS) entry which is preliminary data.</text>
</comment>
<dbReference type="Proteomes" id="UP000193498">
    <property type="component" value="Unassembled WGS sequence"/>
</dbReference>
<dbReference type="EMBL" id="MCFE01000011">
    <property type="protein sequence ID" value="ORY07119.1"/>
    <property type="molecule type" value="Genomic_DNA"/>
</dbReference>
<reference evidence="1 2" key="1">
    <citation type="submission" date="2016-07" db="EMBL/GenBank/DDBJ databases">
        <title>Pervasive Adenine N6-methylation of Active Genes in Fungi.</title>
        <authorList>
            <consortium name="DOE Joint Genome Institute"/>
            <person name="Mondo S.J."/>
            <person name="Dannebaum R.O."/>
            <person name="Kuo R.C."/>
            <person name="Labutti K."/>
            <person name="Haridas S."/>
            <person name="Kuo A."/>
            <person name="Salamov A."/>
            <person name="Ahrendt S.R."/>
            <person name="Lipzen A."/>
            <person name="Sullivan W."/>
            <person name="Andreopoulos W.B."/>
            <person name="Clum A."/>
            <person name="Lindquist E."/>
            <person name="Daum C."/>
            <person name="Ramamoorthy G.K."/>
            <person name="Gryganskyi A."/>
            <person name="Culley D."/>
            <person name="Magnuson J.K."/>
            <person name="James T.Y."/>
            <person name="O'Malley M.A."/>
            <person name="Stajich J.E."/>
            <person name="Spatafora J.W."/>
            <person name="Visel A."/>
            <person name="Grigoriev I.V."/>
        </authorList>
    </citation>
    <scope>NUCLEOTIDE SEQUENCE [LARGE SCALE GENOMIC DNA]</scope>
    <source>
        <strain evidence="1 2">CBS 931.73</strain>
    </source>
</reference>
<dbReference type="InParanoid" id="A0A1Y1ZA32"/>
<dbReference type="AlphaFoldDB" id="A0A1Y1ZA32"/>
<evidence type="ECO:0000313" key="1">
    <source>
        <dbReference type="EMBL" id="ORY07119.1"/>
    </source>
</evidence>
<sequence>MPSEITLPPPTLSLKKATHSYLTGLTPLSAYELEKDTKLDISNAPFNQMDITGSTDVAAPKTKETRAYTLKQLFAGLRLFTTTAEDKLSSEEKLFEEFENEGQTLGDDMLHLALNADLLEHRPDYSPVKSAYILSLEKLRNCKERPMVQVLLIHQTMTRLQCSVTVNGLHPSLIERRVLEKAAFLRRVGKATYSQVAPISTPTLSKQHYIPPPPPYSRFENAEVVNAEEIIDSGDDNDDSDDDDDIPLGLLQTYFQNRQKFTL</sequence>
<evidence type="ECO:0000313" key="2">
    <source>
        <dbReference type="Proteomes" id="UP000193498"/>
    </source>
</evidence>
<name>A0A1Y1ZA32_9FUNG</name>
<accession>A0A1Y1ZA32</accession>
<protein>
    <submittedName>
        <fullName evidence="1">Uncharacterized protein</fullName>
    </submittedName>
</protein>
<keyword evidence="2" id="KW-1185">Reference proteome</keyword>
<gene>
    <name evidence="1" type="ORF">K493DRAFT_310342</name>
</gene>